<feature type="region of interest" description="Disordered" evidence="3">
    <location>
        <begin position="286"/>
        <end position="316"/>
    </location>
</feature>
<dbReference type="InterPro" id="IPR057429">
    <property type="entry name" value="WH_eIF2D"/>
</dbReference>
<dbReference type="InterPro" id="IPR015947">
    <property type="entry name" value="PUA-like_sf"/>
</dbReference>
<sequence length="615" mass="66804">MVRGNIESASCGKGNLKTSAPLRSSDRRKLKQRIESTFGLSSEDGDILVPDGILSLKFSTHLNEPGVAYLSPEGDPIWFTVGRGSDELIPTIYTLWKKQEILPFLSTPAAVIPVLVGGADLMIPGVVHHTPSLVEGQLVAIRQYTRENESDVLSPSLAVGRMALPSDQLRDGGKEKGKAVYVVHTWKDRLWEMGSKPDVPEGSTLDQRDDGNENAIEGAKPATPPPKSQALSYTPQETTNLLLKSLLQAISTTVSSLPPSSFPIPSTLLYTNHILPSRPAFPTLVLPPSALPPTTAEEEEEEENKPHIDPSELSIKSSNHKSLTSFLKSAEKQGLLTLKSPPKHSNSPDILITSINGSHPLVADHQAYVTVGDLEKTAAKRAKKEEREKEEEKRGRGEVGVRELWKPHLGSLDLFEGLGGSKTALYTLPEIKTLLNTYIASKNLVNQNDQAYINLDDLLYSCVSSKTKGSSKPSKAGGGGGEEEAAPMMKFMKRDELTGRVTEKMQSWYEVRVEGREVVRKKGPLKPIQVTIKVRQGRKASTLIVGFEPFLVVEAEEMAEELRRVCAGSTSVSPIAGKPAGSGVEVLVQGKQAKAVTEYLVGKGIPKNWIQVSGK</sequence>
<dbReference type="InterPro" id="IPR036885">
    <property type="entry name" value="SWIB_MDM2_dom_sf"/>
</dbReference>
<dbReference type="RefSeq" id="XP_001878514.1">
    <property type="nucleotide sequence ID" value="XM_001878479.1"/>
</dbReference>
<dbReference type="Gene3D" id="3.10.400.20">
    <property type="match status" value="1"/>
</dbReference>
<feature type="region of interest" description="Disordered" evidence="3">
    <location>
        <begin position="193"/>
        <end position="232"/>
    </location>
</feature>
<dbReference type="Pfam" id="PF26291">
    <property type="entry name" value="SWIB_eIF2D"/>
    <property type="match status" value="1"/>
</dbReference>
<keyword evidence="2" id="KW-0963">Cytoplasm</keyword>
<dbReference type="InterPro" id="IPR048248">
    <property type="entry name" value="PUA_eIF2d-like"/>
</dbReference>
<dbReference type="Pfam" id="PF25304">
    <property type="entry name" value="WHD_eIF2D"/>
    <property type="match status" value="1"/>
</dbReference>
<evidence type="ECO:0000256" key="3">
    <source>
        <dbReference type="SAM" id="MobiDB-lite"/>
    </source>
</evidence>
<dbReference type="InterPro" id="IPR058886">
    <property type="entry name" value="SWIB_eIF2D"/>
</dbReference>
<dbReference type="CDD" id="cd11608">
    <property type="entry name" value="eIF2D_C"/>
    <property type="match status" value="1"/>
</dbReference>
<name>B0D344_LACBS</name>
<dbReference type="KEGG" id="lbc:LACBIDRAFT_315766"/>
<evidence type="ECO:0000259" key="4">
    <source>
        <dbReference type="PROSITE" id="PS50296"/>
    </source>
</evidence>
<dbReference type="PROSITE" id="PS50296">
    <property type="entry name" value="SUI1"/>
    <property type="match status" value="1"/>
</dbReference>
<dbReference type="CDD" id="cd11610">
    <property type="entry name" value="eIF2D_N"/>
    <property type="match status" value="1"/>
</dbReference>
<dbReference type="CDD" id="cd21156">
    <property type="entry name" value="PUA_eIF2d-like"/>
    <property type="match status" value="1"/>
</dbReference>
<dbReference type="Pfam" id="PF01253">
    <property type="entry name" value="SUI1"/>
    <property type="match status" value="1"/>
</dbReference>
<dbReference type="SUPFAM" id="SSF88697">
    <property type="entry name" value="PUA domain-like"/>
    <property type="match status" value="1"/>
</dbReference>
<feature type="domain" description="SUI1" evidence="4">
    <location>
        <begin position="528"/>
        <end position="604"/>
    </location>
</feature>
<feature type="region of interest" description="Disordered" evidence="3">
    <location>
        <begin position="1"/>
        <end position="24"/>
    </location>
</feature>
<dbReference type="HOGENOM" id="CLU_012487_1_1_1"/>
<protein>
    <submittedName>
        <fullName evidence="6">Predicted protein</fullName>
    </submittedName>
</protein>
<dbReference type="InterPro" id="IPR004521">
    <property type="entry name" value="Uncharacterised_CHP00451"/>
</dbReference>
<dbReference type="InterPro" id="IPR036877">
    <property type="entry name" value="SUI1_dom_sf"/>
</dbReference>
<proteinExistence type="inferred from homology"/>
<dbReference type="GO" id="GO:0003743">
    <property type="term" value="F:translation initiation factor activity"/>
    <property type="evidence" value="ECO:0007669"/>
    <property type="project" value="InterPro"/>
</dbReference>
<dbReference type="NCBIfam" id="TIGR00451">
    <property type="entry name" value="unchar_dom_2"/>
    <property type="match status" value="1"/>
</dbReference>
<dbReference type="SUPFAM" id="SSF55159">
    <property type="entry name" value="eIF1-like"/>
    <property type="match status" value="1"/>
</dbReference>
<evidence type="ECO:0000313" key="7">
    <source>
        <dbReference type="Proteomes" id="UP000001194"/>
    </source>
</evidence>
<keyword evidence="7" id="KW-1185">Reference proteome</keyword>
<dbReference type="PROSITE" id="PS51925">
    <property type="entry name" value="SWIB_MDM2"/>
    <property type="match status" value="1"/>
</dbReference>
<dbReference type="Pfam" id="PF26292">
    <property type="entry name" value="PUA_elF2D"/>
    <property type="match status" value="1"/>
</dbReference>
<dbReference type="InterPro" id="IPR048247">
    <property type="entry name" value="eIF2D_N"/>
</dbReference>
<comment type="similarity">
    <text evidence="1">Belongs to the eIF2D family.</text>
</comment>
<organism evidence="7">
    <name type="scientific">Laccaria bicolor (strain S238N-H82 / ATCC MYA-4686)</name>
    <name type="common">Bicoloured deceiver</name>
    <name type="synonym">Laccaria laccata var. bicolor</name>
    <dbReference type="NCBI Taxonomy" id="486041"/>
    <lineage>
        <taxon>Eukaryota</taxon>
        <taxon>Fungi</taxon>
        <taxon>Dikarya</taxon>
        <taxon>Basidiomycota</taxon>
        <taxon>Agaricomycotina</taxon>
        <taxon>Agaricomycetes</taxon>
        <taxon>Agaricomycetidae</taxon>
        <taxon>Agaricales</taxon>
        <taxon>Agaricineae</taxon>
        <taxon>Hydnangiaceae</taxon>
        <taxon>Laccaria</taxon>
    </lineage>
</organism>
<dbReference type="AlphaFoldDB" id="B0D344"/>
<feature type="domain" description="DM2" evidence="5">
    <location>
        <begin position="403"/>
        <end position="498"/>
    </location>
</feature>
<dbReference type="InterPro" id="IPR001950">
    <property type="entry name" value="SUI1"/>
</dbReference>
<dbReference type="PANTHER" id="PTHR12217:SF4">
    <property type="entry name" value="EUKARYOTIC TRANSLATION INITIATION FACTOR 2D"/>
    <property type="match status" value="1"/>
</dbReference>
<dbReference type="EMBL" id="DS547096">
    <property type="protein sequence ID" value="EDR11213.1"/>
    <property type="molecule type" value="Genomic_DNA"/>
</dbReference>
<dbReference type="PROSITE" id="PS50890">
    <property type="entry name" value="PUA"/>
    <property type="match status" value="1"/>
</dbReference>
<dbReference type="SUPFAM" id="SSF47592">
    <property type="entry name" value="SWIB/MDM2 domain"/>
    <property type="match status" value="1"/>
</dbReference>
<dbReference type="Pfam" id="PF17832">
    <property type="entry name" value="Pre-PUA"/>
    <property type="match status" value="1"/>
</dbReference>
<dbReference type="InterPro" id="IPR039759">
    <property type="entry name" value="eIF2D_SUI1"/>
</dbReference>
<dbReference type="GO" id="GO:0003723">
    <property type="term" value="F:RNA binding"/>
    <property type="evidence" value="ECO:0007669"/>
    <property type="project" value="InterPro"/>
</dbReference>
<dbReference type="Gene3D" id="3.30.780.10">
    <property type="entry name" value="SUI1-like domain"/>
    <property type="match status" value="1"/>
</dbReference>
<dbReference type="InterPro" id="IPR041366">
    <property type="entry name" value="Pre-PUA"/>
</dbReference>
<evidence type="ECO:0000259" key="5">
    <source>
        <dbReference type="PROSITE" id="PS51925"/>
    </source>
</evidence>
<evidence type="ECO:0000256" key="2">
    <source>
        <dbReference type="ARBA" id="ARBA00022490"/>
    </source>
</evidence>
<evidence type="ECO:0000313" key="6">
    <source>
        <dbReference type="EMBL" id="EDR11213.1"/>
    </source>
</evidence>
<dbReference type="GO" id="GO:0001731">
    <property type="term" value="P:formation of translation preinitiation complex"/>
    <property type="evidence" value="ECO:0007669"/>
    <property type="project" value="InterPro"/>
</dbReference>
<reference evidence="6 7" key="1">
    <citation type="journal article" date="2008" name="Nature">
        <title>The genome of Laccaria bicolor provides insights into mycorrhizal symbiosis.</title>
        <authorList>
            <person name="Martin F."/>
            <person name="Aerts A."/>
            <person name="Ahren D."/>
            <person name="Brun A."/>
            <person name="Danchin E.G.J."/>
            <person name="Duchaussoy F."/>
            <person name="Gibon J."/>
            <person name="Kohler A."/>
            <person name="Lindquist E."/>
            <person name="Pereda V."/>
            <person name="Salamov A."/>
            <person name="Shapiro H.J."/>
            <person name="Wuyts J."/>
            <person name="Blaudez D."/>
            <person name="Buee M."/>
            <person name="Brokstein P."/>
            <person name="Canbaeck B."/>
            <person name="Cohen D."/>
            <person name="Courty P.E."/>
            <person name="Coutinho P.M."/>
            <person name="Delaruelle C."/>
            <person name="Detter J.C."/>
            <person name="Deveau A."/>
            <person name="DiFazio S."/>
            <person name="Duplessis S."/>
            <person name="Fraissinet-Tachet L."/>
            <person name="Lucic E."/>
            <person name="Frey-Klett P."/>
            <person name="Fourrey C."/>
            <person name="Feussner I."/>
            <person name="Gay G."/>
            <person name="Grimwood J."/>
            <person name="Hoegger P.J."/>
            <person name="Jain P."/>
            <person name="Kilaru S."/>
            <person name="Labbe J."/>
            <person name="Lin Y.C."/>
            <person name="Legue V."/>
            <person name="Le Tacon F."/>
            <person name="Marmeisse R."/>
            <person name="Melayah D."/>
            <person name="Montanini B."/>
            <person name="Muratet M."/>
            <person name="Nehls U."/>
            <person name="Niculita-Hirzel H."/>
            <person name="Oudot-Le Secq M.P."/>
            <person name="Peter M."/>
            <person name="Quesneville H."/>
            <person name="Rajashekar B."/>
            <person name="Reich M."/>
            <person name="Rouhier N."/>
            <person name="Schmutz J."/>
            <person name="Yin T."/>
            <person name="Chalot M."/>
            <person name="Henrissat B."/>
            <person name="Kuees U."/>
            <person name="Lucas S."/>
            <person name="Van de Peer Y."/>
            <person name="Podila G.K."/>
            <person name="Polle A."/>
            <person name="Pukkila P.J."/>
            <person name="Richardson P.M."/>
            <person name="Rouze P."/>
            <person name="Sanders I.R."/>
            <person name="Stajich J.E."/>
            <person name="Tunlid A."/>
            <person name="Tuskan G."/>
            <person name="Grigoriev I.V."/>
        </authorList>
    </citation>
    <scope>NUCLEOTIDE SEQUENCE [LARGE SCALE GENOMIC DNA]</scope>
    <source>
        <strain evidence="7">S238N-H82 / ATCC MYA-4686</strain>
    </source>
</reference>
<dbReference type="InterPro" id="IPR039757">
    <property type="entry name" value="EIF2D"/>
</dbReference>
<gene>
    <name evidence="6" type="ORF">LACBIDRAFT_315766</name>
</gene>
<dbReference type="InterPro" id="IPR003121">
    <property type="entry name" value="SWIB_MDM2_domain"/>
</dbReference>
<evidence type="ECO:0000256" key="1">
    <source>
        <dbReference type="ARBA" id="ARBA00010359"/>
    </source>
</evidence>
<dbReference type="GeneID" id="6073671"/>
<dbReference type="OrthoDB" id="199771at2759"/>
<accession>B0D344</accession>
<dbReference type="PANTHER" id="PTHR12217">
    <property type="entry name" value="EUKARYOTIC TRANSLATION INITIATION FACTOR 2D"/>
    <property type="match status" value="1"/>
</dbReference>
<dbReference type="InParanoid" id="B0D344"/>
<dbReference type="STRING" id="486041.B0D344"/>
<dbReference type="Proteomes" id="UP000001194">
    <property type="component" value="Unassembled WGS sequence"/>
</dbReference>